<dbReference type="GO" id="GO:0004674">
    <property type="term" value="F:protein serine/threonine kinase activity"/>
    <property type="evidence" value="ECO:0007669"/>
    <property type="project" value="TreeGrafter"/>
</dbReference>
<evidence type="ECO:0000313" key="4">
    <source>
        <dbReference type="Proteomes" id="UP000006671"/>
    </source>
</evidence>
<keyword evidence="1" id="KW-0472">Membrane</keyword>
<dbReference type="RefSeq" id="XP_002673889.1">
    <property type="nucleotide sequence ID" value="XM_002673843.1"/>
</dbReference>
<feature type="transmembrane region" description="Helical" evidence="1">
    <location>
        <begin position="631"/>
        <end position="662"/>
    </location>
</feature>
<dbReference type="KEGG" id="ngr:NAEGRDRAFT_70904"/>
<dbReference type="PROSITE" id="PS50011">
    <property type="entry name" value="PROTEIN_KINASE_DOM"/>
    <property type="match status" value="1"/>
</dbReference>
<dbReference type="VEuPathDB" id="AmoebaDB:NAEGRDRAFT_70904"/>
<keyword evidence="1" id="KW-0812">Transmembrane</keyword>
<proteinExistence type="predicted"/>
<evidence type="ECO:0000259" key="2">
    <source>
        <dbReference type="PROSITE" id="PS50011"/>
    </source>
</evidence>
<accession>D2VPL5</accession>
<dbReference type="AlphaFoldDB" id="D2VPL5"/>
<dbReference type="SMART" id="SM00220">
    <property type="entry name" value="S_TKc"/>
    <property type="match status" value="1"/>
</dbReference>
<dbReference type="GO" id="GO:0005524">
    <property type="term" value="F:ATP binding"/>
    <property type="evidence" value="ECO:0007669"/>
    <property type="project" value="InterPro"/>
</dbReference>
<name>D2VPL5_NAEGR</name>
<dbReference type="SUPFAM" id="SSF56112">
    <property type="entry name" value="Protein kinase-like (PK-like)"/>
    <property type="match status" value="1"/>
</dbReference>
<evidence type="ECO:0000256" key="1">
    <source>
        <dbReference type="SAM" id="Phobius"/>
    </source>
</evidence>
<evidence type="ECO:0000313" key="3">
    <source>
        <dbReference type="EMBL" id="EFC41145.1"/>
    </source>
</evidence>
<keyword evidence="1" id="KW-1133">Transmembrane helix</keyword>
<dbReference type="InterPro" id="IPR011009">
    <property type="entry name" value="Kinase-like_dom_sf"/>
</dbReference>
<dbReference type="STRING" id="5762.D2VPL5"/>
<dbReference type="InterPro" id="IPR000719">
    <property type="entry name" value="Prot_kinase_dom"/>
</dbReference>
<dbReference type="PANTHER" id="PTHR44329">
    <property type="entry name" value="SERINE/THREONINE-PROTEIN KINASE TNNI3K-RELATED"/>
    <property type="match status" value="1"/>
</dbReference>
<gene>
    <name evidence="3" type="ORF">NAEGRDRAFT_70904</name>
</gene>
<dbReference type="Gene3D" id="1.10.510.10">
    <property type="entry name" value="Transferase(Phosphotransferase) domain 1"/>
    <property type="match status" value="1"/>
</dbReference>
<dbReference type="InParanoid" id="D2VPL5"/>
<dbReference type="InterPro" id="IPR051681">
    <property type="entry name" value="Ser/Thr_Kinases-Pseudokinases"/>
</dbReference>
<organism evidence="4">
    <name type="scientific">Naegleria gruberi</name>
    <name type="common">Amoeba</name>
    <dbReference type="NCBI Taxonomy" id="5762"/>
    <lineage>
        <taxon>Eukaryota</taxon>
        <taxon>Discoba</taxon>
        <taxon>Heterolobosea</taxon>
        <taxon>Tetramitia</taxon>
        <taxon>Eutetramitia</taxon>
        <taxon>Vahlkampfiidae</taxon>
        <taxon>Naegleria</taxon>
    </lineage>
</organism>
<reference evidence="3 4" key="1">
    <citation type="journal article" date="2010" name="Cell">
        <title>The genome of Naegleria gruberi illuminates early eukaryotic versatility.</title>
        <authorList>
            <person name="Fritz-Laylin L.K."/>
            <person name="Prochnik S.E."/>
            <person name="Ginger M.L."/>
            <person name="Dacks J.B."/>
            <person name="Carpenter M.L."/>
            <person name="Field M.C."/>
            <person name="Kuo A."/>
            <person name="Paredez A."/>
            <person name="Chapman J."/>
            <person name="Pham J."/>
            <person name="Shu S."/>
            <person name="Neupane R."/>
            <person name="Cipriano M."/>
            <person name="Mancuso J."/>
            <person name="Tu H."/>
            <person name="Salamov A."/>
            <person name="Lindquist E."/>
            <person name="Shapiro H."/>
            <person name="Lucas S."/>
            <person name="Grigoriev I.V."/>
            <person name="Cande W.Z."/>
            <person name="Fulton C."/>
            <person name="Rokhsar D.S."/>
            <person name="Dawson S.C."/>
        </authorList>
    </citation>
    <scope>NUCLEOTIDE SEQUENCE [LARGE SCALE GENOMIC DNA]</scope>
    <source>
        <strain evidence="3 4">NEG-M</strain>
    </source>
</reference>
<dbReference type="PROSITE" id="PS00108">
    <property type="entry name" value="PROTEIN_KINASE_ST"/>
    <property type="match status" value="1"/>
</dbReference>
<dbReference type="GeneID" id="8851107"/>
<dbReference type="Pfam" id="PF00069">
    <property type="entry name" value="Pkinase"/>
    <property type="match status" value="1"/>
</dbReference>
<dbReference type="eggNOG" id="KOG0192">
    <property type="taxonomic scope" value="Eukaryota"/>
</dbReference>
<sequence length="1038" mass="116857">MASDNNFCDFHMTTLYDSLINYELFFVKHQAVANVVLSCQKTNGTNLFEERADISHLYFQKLVFYMIVMKSCSPMSLSLIQSQWSSVGFFIQSFTEKSSCLNETQPSIFGNVLIDSSHISNSVELCFHHGDCALSFSFSEKLLATNILFDSTGMFFTERVKQLHFSNYQSIGRTSRTYLTAFGRIVMKNSIFRDYVYNFPSLIIENGNVAQLSEIVALSNTIWASFRYIDNFSLKNVKVTGNQIVNVKMTSDSPITITNCNQITIADSFFNKNVGYIGGSILINEYINIDLFNNTFTNCKSFKKGGALNIENYQQSSLITQSTINIMSNTFENNWSSTVGGAISILTANQLYVKNNIFKRNAANSAGGAFAITTHVIKGELESYFEDNSVTGSFHSLNNSQYSSDSNLYLMGAGGACLILNMPQFSFVISRSVFVGNEAEKGGAVACGADSLKTSKQLVQECKFSENRASKIGNAIYFIRPQSVNVIDQEVSGDQELFSSTPTVFEILEMQPNIVFPGQSISLTVYLENVFGNVVNVTTQNIMFSAQDVFETFLRYSPNSNSSLLFTPYAKTSNVKDSVQNLTLYSEDGRLSRVLSFTLTDCPSGFIMEKTVFNSLLVYECKIDTRLNVKLLIGLIVPLGLIVLVIGIIIGLLTFLIIRFVFAQLKMLREKQKAEKSLEMRIIDKKVIFNSFENTSHNDLSIPLIDDSAEKEKKPSFIIPIESIEIIRKLAEGGLGIIYLGKLWKKINIAIKLLKSDEQDDEFEQEVSLLSSLRHDNIVTFYGICVTDQGKYMITEFVEKGSLDRTLYKARIGEIDLSLHQKISILIATAKGIEYLHSLTPVVVHRDLKPGNILLDDKNIAKICDFGLSRVVSTTTMQSVMTTNLGTLFYCPSEVIEGPTETNLASKQTATKIDVYSFAIIMWEVFFELVPYSTNVEKLIPQFEISKQEEEALKINGFNIPYYVVKGVRPFIPFKTDEQIRKWLELYMPNELKNSEIILIVKTYFTIMKQAWSHNATKRPTIDSVRSELEQLEELLRI</sequence>
<dbReference type="OrthoDB" id="544400at2759"/>
<dbReference type="InterPro" id="IPR011050">
    <property type="entry name" value="Pectin_lyase_fold/virulence"/>
</dbReference>
<dbReference type="InterPro" id="IPR008271">
    <property type="entry name" value="Ser/Thr_kinase_AS"/>
</dbReference>
<dbReference type="Proteomes" id="UP000006671">
    <property type="component" value="Unassembled WGS sequence"/>
</dbReference>
<feature type="domain" description="Protein kinase" evidence="2">
    <location>
        <begin position="724"/>
        <end position="1036"/>
    </location>
</feature>
<keyword evidence="4" id="KW-1185">Reference proteome</keyword>
<dbReference type="EMBL" id="GG738887">
    <property type="protein sequence ID" value="EFC41145.1"/>
    <property type="molecule type" value="Genomic_DNA"/>
</dbReference>
<protein>
    <submittedName>
        <fullName evidence="3">Predicted protein</fullName>
    </submittedName>
</protein>
<dbReference type="SUPFAM" id="SSF51126">
    <property type="entry name" value="Pectin lyase-like"/>
    <property type="match status" value="1"/>
</dbReference>